<dbReference type="RefSeq" id="WP_284302144.1">
    <property type="nucleotide sequence ID" value="NZ_BSUO01000001.1"/>
</dbReference>
<keyword evidence="4" id="KW-1185">Reference proteome</keyword>
<accession>A0ABQ6ILR0</accession>
<dbReference type="PANTHER" id="PTHR33169:SF14">
    <property type="entry name" value="TRANSCRIPTIONAL REGULATOR RV3488"/>
    <property type="match status" value="1"/>
</dbReference>
<reference evidence="4" key="1">
    <citation type="journal article" date="2019" name="Int. J. Syst. Evol. Microbiol.">
        <title>The Global Catalogue of Microorganisms (GCM) 10K type strain sequencing project: providing services to taxonomists for standard genome sequencing and annotation.</title>
        <authorList>
            <consortium name="The Broad Institute Genomics Platform"/>
            <consortium name="The Broad Institute Genome Sequencing Center for Infectious Disease"/>
            <person name="Wu L."/>
            <person name="Ma J."/>
        </authorList>
    </citation>
    <scope>NUCLEOTIDE SEQUENCE [LARGE SCALE GENOMIC DNA]</scope>
    <source>
        <strain evidence="4">NBRC 113072</strain>
    </source>
</reference>
<feature type="domain" description="Transcription regulator PadR N-terminal" evidence="2">
    <location>
        <begin position="20"/>
        <end position="91"/>
    </location>
</feature>
<dbReference type="EMBL" id="BSUO01000001">
    <property type="protein sequence ID" value="GMA38041.1"/>
    <property type="molecule type" value="Genomic_DNA"/>
</dbReference>
<name>A0ABQ6ILR0_9MICO</name>
<protein>
    <recommendedName>
        <fullName evidence="2">Transcription regulator PadR N-terminal domain-containing protein</fullName>
    </recommendedName>
</protein>
<dbReference type="InterPro" id="IPR052509">
    <property type="entry name" value="Metal_resp_DNA-bind_regulator"/>
</dbReference>
<dbReference type="InterPro" id="IPR005149">
    <property type="entry name" value="Tscrpt_reg_PadR_N"/>
</dbReference>
<dbReference type="SUPFAM" id="SSF46785">
    <property type="entry name" value="Winged helix' DNA-binding domain"/>
    <property type="match status" value="1"/>
</dbReference>
<proteinExistence type="predicted"/>
<comment type="caution">
    <text evidence="3">The sequence shown here is derived from an EMBL/GenBank/DDBJ whole genome shotgun (WGS) entry which is preliminary data.</text>
</comment>
<evidence type="ECO:0000313" key="3">
    <source>
        <dbReference type="EMBL" id="GMA38041.1"/>
    </source>
</evidence>
<feature type="region of interest" description="Disordered" evidence="1">
    <location>
        <begin position="108"/>
        <end position="140"/>
    </location>
</feature>
<evidence type="ECO:0000313" key="4">
    <source>
        <dbReference type="Proteomes" id="UP001157126"/>
    </source>
</evidence>
<dbReference type="Gene3D" id="1.10.10.10">
    <property type="entry name" value="Winged helix-like DNA-binding domain superfamily/Winged helix DNA-binding domain"/>
    <property type="match status" value="1"/>
</dbReference>
<dbReference type="InterPro" id="IPR036390">
    <property type="entry name" value="WH_DNA-bd_sf"/>
</dbReference>
<feature type="compositionally biased region" description="Basic and acidic residues" evidence="1">
    <location>
        <begin position="128"/>
        <end position="140"/>
    </location>
</feature>
<dbReference type="InterPro" id="IPR036388">
    <property type="entry name" value="WH-like_DNA-bd_sf"/>
</dbReference>
<sequence length="140" mass="14963">MSDSEVFPTAWVRAALDLAILSTLTVEPRHGYAVASRLEEEGMGRLKGGSLYPALARLEEAGWIEASWAPGPSGPGRKEYALTPAGRRHREEEAQRWGAFTGVLLGLATTTDSSEDTDGTGATGAGGRHREPVRRTKEGT</sequence>
<dbReference type="Proteomes" id="UP001157126">
    <property type="component" value="Unassembled WGS sequence"/>
</dbReference>
<organism evidence="3 4">
    <name type="scientific">Mobilicoccus caccae</name>
    <dbReference type="NCBI Taxonomy" id="1859295"/>
    <lineage>
        <taxon>Bacteria</taxon>
        <taxon>Bacillati</taxon>
        <taxon>Actinomycetota</taxon>
        <taxon>Actinomycetes</taxon>
        <taxon>Micrococcales</taxon>
        <taxon>Dermatophilaceae</taxon>
        <taxon>Mobilicoccus</taxon>
    </lineage>
</organism>
<dbReference type="Pfam" id="PF03551">
    <property type="entry name" value="PadR"/>
    <property type="match status" value="1"/>
</dbReference>
<gene>
    <name evidence="3" type="ORF">GCM10025883_00860</name>
</gene>
<evidence type="ECO:0000259" key="2">
    <source>
        <dbReference type="Pfam" id="PF03551"/>
    </source>
</evidence>
<dbReference type="PANTHER" id="PTHR33169">
    <property type="entry name" value="PADR-FAMILY TRANSCRIPTIONAL REGULATOR"/>
    <property type="match status" value="1"/>
</dbReference>
<evidence type="ECO:0000256" key="1">
    <source>
        <dbReference type="SAM" id="MobiDB-lite"/>
    </source>
</evidence>